<name>A0A183L3U6_9TREM</name>
<organism evidence="3">
    <name type="scientific">Schistosoma curassoni</name>
    <dbReference type="NCBI Taxonomy" id="6186"/>
    <lineage>
        <taxon>Eukaryota</taxon>
        <taxon>Metazoa</taxon>
        <taxon>Spiralia</taxon>
        <taxon>Lophotrochozoa</taxon>
        <taxon>Platyhelminthes</taxon>
        <taxon>Trematoda</taxon>
        <taxon>Digenea</taxon>
        <taxon>Strigeidida</taxon>
        <taxon>Schistosomatoidea</taxon>
        <taxon>Schistosomatidae</taxon>
        <taxon>Schistosoma</taxon>
    </lineage>
</organism>
<dbReference type="AlphaFoldDB" id="A0A183L3U6"/>
<protein>
    <submittedName>
        <fullName evidence="1 3">Uncharacterized protein</fullName>
    </submittedName>
</protein>
<sequence>MFSYYPLCQTDQLNQCYQHVKFLLDYQPMIENMALMIMIMIHVVLHCSKHLIENLH</sequence>
<dbReference type="EMBL" id="UZAK01048054">
    <property type="protein sequence ID" value="VDP77318.1"/>
    <property type="molecule type" value="Genomic_DNA"/>
</dbReference>
<evidence type="ECO:0000313" key="3">
    <source>
        <dbReference type="WBParaSite" id="SCUD_0002200701-mRNA-1"/>
    </source>
</evidence>
<reference evidence="3" key="1">
    <citation type="submission" date="2016-06" db="UniProtKB">
        <authorList>
            <consortium name="WormBaseParasite"/>
        </authorList>
    </citation>
    <scope>IDENTIFICATION</scope>
</reference>
<accession>A0A183L3U6</accession>
<evidence type="ECO:0000313" key="2">
    <source>
        <dbReference type="Proteomes" id="UP000279833"/>
    </source>
</evidence>
<reference evidence="1 2" key="2">
    <citation type="submission" date="2018-11" db="EMBL/GenBank/DDBJ databases">
        <authorList>
            <consortium name="Pathogen Informatics"/>
        </authorList>
    </citation>
    <scope>NUCLEOTIDE SEQUENCE [LARGE SCALE GENOMIC DNA]</scope>
    <source>
        <strain evidence="1">Dakar</strain>
        <strain evidence="2">Dakar, Senegal</strain>
    </source>
</reference>
<gene>
    <name evidence="1" type="ORF">SCUD_LOCUS22004</name>
</gene>
<dbReference type="Proteomes" id="UP000279833">
    <property type="component" value="Unassembled WGS sequence"/>
</dbReference>
<dbReference type="WBParaSite" id="SCUD_0002200701-mRNA-1">
    <property type="protein sequence ID" value="SCUD_0002200701-mRNA-1"/>
    <property type="gene ID" value="SCUD_0002200701"/>
</dbReference>
<keyword evidence="2" id="KW-1185">Reference proteome</keyword>
<proteinExistence type="predicted"/>
<evidence type="ECO:0000313" key="1">
    <source>
        <dbReference type="EMBL" id="VDP77318.1"/>
    </source>
</evidence>